<dbReference type="PANTHER" id="PTHR28208">
    <property type="entry name" value="PHOSPHATIDATE PHOSPHATASE APP1"/>
    <property type="match status" value="1"/>
</dbReference>
<keyword evidence="3 8" id="KW-0347">Helicase</keyword>
<feature type="compositionally biased region" description="Gly residues" evidence="5">
    <location>
        <begin position="1199"/>
        <end position="1216"/>
    </location>
</feature>
<dbReference type="STRING" id="655863.F0XQB9"/>
<feature type="region of interest" description="Disordered" evidence="5">
    <location>
        <begin position="1400"/>
        <end position="1544"/>
    </location>
</feature>
<evidence type="ECO:0000256" key="5">
    <source>
        <dbReference type="SAM" id="MobiDB-lite"/>
    </source>
</evidence>
<dbReference type="PROSITE" id="PS00039">
    <property type="entry name" value="DEAD_ATP_HELICASE"/>
    <property type="match status" value="1"/>
</dbReference>
<feature type="compositionally biased region" description="Low complexity" evidence="5">
    <location>
        <begin position="1107"/>
        <end position="1116"/>
    </location>
</feature>
<dbReference type="GO" id="GO:0003676">
    <property type="term" value="F:nucleic acid binding"/>
    <property type="evidence" value="ECO:0007669"/>
    <property type="project" value="InterPro"/>
</dbReference>
<dbReference type="PANTHER" id="PTHR28208:SF3">
    <property type="entry name" value="PHOSPHATIDATE PHOSPHATASE APP1"/>
    <property type="match status" value="1"/>
</dbReference>
<feature type="compositionally biased region" description="Acidic residues" evidence="5">
    <location>
        <begin position="125"/>
        <end position="147"/>
    </location>
</feature>
<name>F0XQB9_GROCL</name>
<feature type="compositionally biased region" description="Acidic residues" evidence="5">
    <location>
        <begin position="41"/>
        <end position="53"/>
    </location>
</feature>
<evidence type="ECO:0000313" key="9">
    <source>
        <dbReference type="Proteomes" id="UP000007796"/>
    </source>
</evidence>
<feature type="compositionally biased region" description="Acidic residues" evidence="5">
    <location>
        <begin position="157"/>
        <end position="168"/>
    </location>
</feature>
<feature type="compositionally biased region" description="Basic and acidic residues" evidence="5">
    <location>
        <begin position="206"/>
        <end position="215"/>
    </location>
</feature>
<organism evidence="9">
    <name type="scientific">Grosmannia clavigera (strain kw1407 / UAMH 11150)</name>
    <name type="common">Blue stain fungus</name>
    <name type="synonym">Graphiocladiella clavigera</name>
    <dbReference type="NCBI Taxonomy" id="655863"/>
    <lineage>
        <taxon>Eukaryota</taxon>
        <taxon>Fungi</taxon>
        <taxon>Dikarya</taxon>
        <taxon>Ascomycota</taxon>
        <taxon>Pezizomycotina</taxon>
        <taxon>Sordariomycetes</taxon>
        <taxon>Sordariomycetidae</taxon>
        <taxon>Ophiostomatales</taxon>
        <taxon>Ophiostomataceae</taxon>
        <taxon>Leptographium</taxon>
    </lineage>
</organism>
<evidence type="ECO:0000256" key="2">
    <source>
        <dbReference type="ARBA" id="ARBA00022801"/>
    </source>
</evidence>
<dbReference type="Proteomes" id="UP000007796">
    <property type="component" value="Unassembled WGS sequence"/>
</dbReference>
<feature type="compositionally biased region" description="Basic and acidic residues" evidence="5">
    <location>
        <begin position="78"/>
        <end position="118"/>
    </location>
</feature>
<dbReference type="InterPro" id="IPR001650">
    <property type="entry name" value="Helicase_C-like"/>
</dbReference>
<keyword evidence="4" id="KW-0067">ATP-binding</keyword>
<evidence type="ECO:0000259" key="7">
    <source>
        <dbReference type="PROSITE" id="PS51194"/>
    </source>
</evidence>
<feature type="region of interest" description="Disordered" evidence="5">
    <location>
        <begin position="724"/>
        <end position="861"/>
    </location>
</feature>
<dbReference type="InterPro" id="IPR019236">
    <property type="entry name" value="APP1_cat"/>
</dbReference>
<dbReference type="InterPro" id="IPR014001">
    <property type="entry name" value="Helicase_ATP-bd"/>
</dbReference>
<dbReference type="Pfam" id="PF00271">
    <property type="entry name" value="Helicase_C"/>
    <property type="match status" value="1"/>
</dbReference>
<dbReference type="InParanoid" id="F0XQB9"/>
<dbReference type="Pfam" id="PF09949">
    <property type="entry name" value="APP1_cat"/>
    <property type="match status" value="1"/>
</dbReference>
<dbReference type="HOGENOM" id="CLU_243682_0_0_1"/>
<feature type="compositionally biased region" description="Basic and acidic residues" evidence="5">
    <location>
        <begin position="227"/>
        <end position="244"/>
    </location>
</feature>
<dbReference type="GeneID" id="25981219"/>
<feature type="domain" description="Helicase ATP-binding" evidence="6">
    <location>
        <begin position="295"/>
        <end position="469"/>
    </location>
</feature>
<dbReference type="EMBL" id="GL629801">
    <property type="protein sequence ID" value="EFX00649.1"/>
    <property type="molecule type" value="Genomic_DNA"/>
</dbReference>
<dbReference type="GO" id="GO:0005524">
    <property type="term" value="F:ATP binding"/>
    <property type="evidence" value="ECO:0007669"/>
    <property type="project" value="UniProtKB-KW"/>
</dbReference>
<gene>
    <name evidence="8" type="ORF">CMQ_7651</name>
</gene>
<feature type="region of interest" description="Disordered" evidence="5">
    <location>
        <begin position="1054"/>
        <end position="1119"/>
    </location>
</feature>
<proteinExistence type="predicted"/>
<dbReference type="PROSITE" id="PS51192">
    <property type="entry name" value="HELICASE_ATP_BIND_1"/>
    <property type="match status" value="1"/>
</dbReference>
<feature type="compositionally biased region" description="Pro residues" evidence="5">
    <location>
        <begin position="1495"/>
        <end position="1505"/>
    </location>
</feature>
<feature type="domain" description="Helicase C-terminal" evidence="7">
    <location>
        <begin position="480"/>
        <end position="645"/>
    </location>
</feature>
<feature type="region of interest" description="Disordered" evidence="5">
    <location>
        <begin position="886"/>
        <end position="919"/>
    </location>
</feature>
<accession>F0XQB9</accession>
<sequence length="1617" mass="176998">MASQKRKARSDDFFYYTLEDEEVLGDADKPVSKKAKKADAVDEEDEGDDEFDPGFEFFDGGSDIGFEDEEEAPASHGLELKGAERIVDLNELIKQRRERKEEEAKKEAEKKEKKEKKASAITSKDDEDDEEDEDEDVDFDDADDEVLAADGFGMGADSDEEEEEEEETEGKKGSDEEEGSEKEDEEDEDEDDAASDNDSVATPVGHPDDNSRDDDASSVSSDEDMEERARQEEYFAAGEKEKKKSGSGKGANGGANGSDKTAMSFQAMRLFSRPILRGIAAAGFDTPTQIQAKTIPFGIGGHDVVGQAVTGSGKTAAFLLPILERLLHRPTNVPKTRVVILTPTRELAVQCHKVAVKLAAFTPITMALTVGGTSFKSSEASLRSRPDIVIGTPGRFIDHMRNSPSFAVDGVEILVLDEADRMLQDGFADELNEIVQTLPRGRQTLLFSATMGASVDQLIRVGLSRPVRIQADDKSRTAGTLTQAFVRLRQGREDRRLGYLVELCTTLYRDHAIIFFREKRSIHEARIVFGLLGLTCEELHGNIKQAERIASLESFRRGEVQFLLASDLASRGLDIKGVETVINYEVPKNLDDYIHRIGRTARAGRRGLAVTIVSEKDRKFVKEVVKAMRAGGDKEQKEKKGKTVGETGLPMPQQVRIRSQQVDPAAADRWQAKIDAMAEDVAEIVAEERQVRAMAQAEMEVTRGENLLKHRDEIMARPKRTWFESGRDKEAKRQLQRREAQAERSDETKKSTMERLRDQLKAKHGGSGWLSRKDTKKLDAKKDRLEGLGGRKLKQEKKELGASGNNKARGKVIKGGSKKQQIQTDWLESKARSASDSGFTDDCSRSSAQAPAMEERGSRRRRLAAMAGTVYRAGVAAASEIREQYNNSSWAREGEDGGDGSSGDTGLDDDRPPSIPGAFPDVAIATSGDAQMILFPNYSMRHTRRFRESGVGIVDLDSNGGNGLGLDDGSMDWHYEFARREDEKAVVDVYVHGWIYLPQRGPLNRKNRLLVGLARRLSGITAAQQQQQVQQQAALAAQQAGEQQRIAREAAAIERRGQGEKEVATRGGYSETAERAAQYDDDEMTEAFRLSSQTGFRSPSPSPSPPTTTTTTTNSPATEMSEAELARANTNLMARLSPFLTTPVVQQAVTLFFYSATQSQSRTLETSDAGHFSACTPLDFVPTHVRVLVPTLEGGNWGSGGGANGTGYGTSNGTGYGSRSLSDRPLSASPLSAVAPVNLVEDRGVSLISDIDDTIKTSNIALGTREIFRNTFVRELDGMAVDGTQTWYGQLRRLGVQFHYCSNSPWQLFPMLATFLACNGLPAGPLHLKQYSGMLQGIFEPVAERKRATLERILRDFPQRRFLLVGDSGEADLEVYTELVQAHPGRVLAIFIRDVTTPEQPASLEVQSQSQPQLIPPPPPPPPPPQPRPPPGPIMGTLIDLDDDPGVRTASPASSLRPPGSRKPVPPPRPKPAALRGSMTVSSPSVAVAVSPASRPLPPPPPPPRRTATAGPSGSPVLGPQSQRPPRRVRTGGLEHPSPPLGQDVPRIQALAQEALPARTQTPPTQTPNRKVDLWRRRLARAEDVLIPLGVALYTWRRGQDVAAEAVGIVRTALDMR</sequence>
<dbReference type="Pfam" id="PF00270">
    <property type="entry name" value="DEAD"/>
    <property type="match status" value="1"/>
</dbReference>
<keyword evidence="2" id="KW-0378">Hydrolase</keyword>
<feature type="compositionally biased region" description="Basic and acidic residues" evidence="5">
    <location>
        <begin position="1054"/>
        <end position="1064"/>
    </location>
</feature>
<dbReference type="InterPro" id="IPR011545">
    <property type="entry name" value="DEAD/DEAH_box_helicase_dom"/>
</dbReference>
<dbReference type="SUPFAM" id="SSF52540">
    <property type="entry name" value="P-loop containing nucleoside triphosphate hydrolases"/>
    <property type="match status" value="2"/>
</dbReference>
<evidence type="ECO:0000256" key="3">
    <source>
        <dbReference type="ARBA" id="ARBA00022806"/>
    </source>
</evidence>
<feature type="compositionally biased region" description="Acidic residues" evidence="5">
    <location>
        <begin position="175"/>
        <end position="195"/>
    </location>
</feature>
<dbReference type="CDD" id="cd18787">
    <property type="entry name" value="SF2_C_DEAD"/>
    <property type="match status" value="1"/>
</dbReference>
<dbReference type="InterPro" id="IPR000629">
    <property type="entry name" value="RNA-helicase_DEAD-box_CS"/>
</dbReference>
<evidence type="ECO:0000256" key="1">
    <source>
        <dbReference type="ARBA" id="ARBA00022741"/>
    </source>
</evidence>
<keyword evidence="1" id="KW-0547">Nucleotide-binding</keyword>
<feature type="compositionally biased region" description="Gly residues" evidence="5">
    <location>
        <begin position="247"/>
        <end position="256"/>
    </location>
</feature>
<dbReference type="InterPro" id="IPR052935">
    <property type="entry name" value="Mg2+_PAP"/>
</dbReference>
<dbReference type="OrthoDB" id="10259843at2759"/>
<dbReference type="RefSeq" id="XP_014170131.1">
    <property type="nucleotide sequence ID" value="XM_014314656.1"/>
</dbReference>
<dbReference type="GO" id="GO:0030479">
    <property type="term" value="C:actin cortical patch"/>
    <property type="evidence" value="ECO:0007669"/>
    <property type="project" value="TreeGrafter"/>
</dbReference>
<feature type="compositionally biased region" description="Pro residues" evidence="5">
    <location>
        <begin position="1414"/>
        <end position="1433"/>
    </location>
</feature>
<dbReference type="CDD" id="cd17947">
    <property type="entry name" value="DEADc_DDX27"/>
    <property type="match status" value="1"/>
</dbReference>
<keyword evidence="9" id="KW-1185">Reference proteome</keyword>
<dbReference type="GO" id="GO:0008195">
    <property type="term" value="F:phosphatidate phosphatase activity"/>
    <property type="evidence" value="ECO:0007669"/>
    <property type="project" value="InterPro"/>
</dbReference>
<dbReference type="PROSITE" id="PS51194">
    <property type="entry name" value="HELICASE_CTER"/>
    <property type="match status" value="1"/>
</dbReference>
<feature type="region of interest" description="Disordered" evidence="5">
    <location>
        <begin position="1199"/>
        <end position="1220"/>
    </location>
</feature>
<feature type="region of interest" description="Disordered" evidence="5">
    <location>
        <begin position="26"/>
        <end position="260"/>
    </location>
</feature>
<dbReference type="SMART" id="SM00487">
    <property type="entry name" value="DEXDc"/>
    <property type="match status" value="1"/>
</dbReference>
<dbReference type="SMART" id="SM00490">
    <property type="entry name" value="HELICc"/>
    <property type="match status" value="1"/>
</dbReference>
<evidence type="ECO:0000313" key="8">
    <source>
        <dbReference type="EMBL" id="EFX00649.1"/>
    </source>
</evidence>
<evidence type="ECO:0000259" key="6">
    <source>
        <dbReference type="PROSITE" id="PS51192"/>
    </source>
</evidence>
<protein>
    <submittedName>
        <fullName evidence="8">ATP-dependent RNA helicase</fullName>
    </submittedName>
</protein>
<dbReference type="Gene3D" id="3.40.50.300">
    <property type="entry name" value="P-loop containing nucleotide triphosphate hydrolases"/>
    <property type="match status" value="2"/>
</dbReference>
<reference evidence="8 9" key="1">
    <citation type="journal article" date="2011" name="Proc. Natl. Acad. Sci. U.S.A.">
        <title>Genome and transcriptome analyses of the mountain pine beetle-fungal symbiont Grosmannia clavigera, a lodgepole pine pathogen.</title>
        <authorList>
            <person name="DiGuistini S."/>
            <person name="Wang Y."/>
            <person name="Liao N.Y."/>
            <person name="Taylor G."/>
            <person name="Tanguay P."/>
            <person name="Feau N."/>
            <person name="Henrissat B."/>
            <person name="Chan S.K."/>
            <person name="Hesse-Orce U."/>
            <person name="Alamouti S.M."/>
            <person name="Tsui C.K.M."/>
            <person name="Docking R.T."/>
            <person name="Levasseur A."/>
            <person name="Haridas S."/>
            <person name="Robertson G."/>
            <person name="Birol I."/>
            <person name="Holt R.A."/>
            <person name="Marra M.A."/>
            <person name="Hamelin R.C."/>
            <person name="Hirst M."/>
            <person name="Jones S.J.M."/>
            <person name="Bohlmann J."/>
            <person name="Breuil C."/>
        </authorList>
    </citation>
    <scope>NUCLEOTIDE SEQUENCE [LARGE SCALE GENOMIC DNA]</scope>
    <source>
        <strain evidence="9">kw1407 / UAMH 11150</strain>
    </source>
</reference>
<evidence type="ECO:0000256" key="4">
    <source>
        <dbReference type="ARBA" id="ARBA00022840"/>
    </source>
</evidence>
<dbReference type="InterPro" id="IPR027417">
    <property type="entry name" value="P-loop_NTPase"/>
</dbReference>
<feature type="compositionally biased region" description="Basic and acidic residues" evidence="5">
    <location>
        <begin position="771"/>
        <end position="786"/>
    </location>
</feature>
<feature type="compositionally biased region" description="Low complexity" evidence="5">
    <location>
        <begin position="1472"/>
        <end position="1494"/>
    </location>
</feature>
<dbReference type="GO" id="GO:0004386">
    <property type="term" value="F:helicase activity"/>
    <property type="evidence" value="ECO:0007669"/>
    <property type="project" value="UniProtKB-KW"/>
</dbReference>
<dbReference type="eggNOG" id="KOG0338">
    <property type="taxonomic scope" value="Eukaryota"/>
</dbReference>
<feature type="compositionally biased region" description="Basic and acidic residues" evidence="5">
    <location>
        <begin position="724"/>
        <end position="761"/>
    </location>
</feature>